<gene>
    <name evidence="3" type="ORF">GCM10011374_14600</name>
</gene>
<sequence length="214" mass="22650">MQADEGTISGSGAPAPAGGARRGDRGFDVLFLLQLFSTEAERYADQVRRGFGLAHKDVHALNEVMQANRAGRPVRAGDIARRLVLSGSATTTVIKRLVAAGHLVRAVDPHDRREVSLRATEHAYRSGRQMFAAMTEELMAVLDDCTDEELEVLRRRLPQLTDAVGRAGRRAAQGADPAPGRKAGAQAVPGEGPEGRPGGAAQDPEAPGGDEEGN</sequence>
<reference evidence="3" key="2">
    <citation type="submission" date="2020-09" db="EMBL/GenBank/DDBJ databases">
        <authorList>
            <person name="Sun Q."/>
            <person name="Zhou Y."/>
        </authorList>
    </citation>
    <scope>NUCLEOTIDE SEQUENCE</scope>
    <source>
        <strain evidence="3">CGMCC 1.12187</strain>
    </source>
</reference>
<dbReference type="RefSeq" id="WP_188535701.1">
    <property type="nucleotide sequence ID" value="NZ_BMEQ01000005.1"/>
</dbReference>
<dbReference type="PROSITE" id="PS50995">
    <property type="entry name" value="HTH_MARR_2"/>
    <property type="match status" value="1"/>
</dbReference>
<organism evidence="3 4">
    <name type="scientific">Kocuria dechangensis</name>
    <dbReference type="NCBI Taxonomy" id="1176249"/>
    <lineage>
        <taxon>Bacteria</taxon>
        <taxon>Bacillati</taxon>
        <taxon>Actinomycetota</taxon>
        <taxon>Actinomycetes</taxon>
        <taxon>Micrococcales</taxon>
        <taxon>Micrococcaceae</taxon>
        <taxon>Kocuria</taxon>
    </lineage>
</organism>
<dbReference type="SMART" id="SM00347">
    <property type="entry name" value="HTH_MARR"/>
    <property type="match status" value="1"/>
</dbReference>
<reference evidence="3" key="1">
    <citation type="journal article" date="2014" name="Int. J. Syst. Evol. Microbiol.">
        <title>Complete genome sequence of Corynebacterium casei LMG S-19264T (=DSM 44701T), isolated from a smear-ripened cheese.</title>
        <authorList>
            <consortium name="US DOE Joint Genome Institute (JGI-PGF)"/>
            <person name="Walter F."/>
            <person name="Albersmeier A."/>
            <person name="Kalinowski J."/>
            <person name="Ruckert C."/>
        </authorList>
    </citation>
    <scope>NUCLEOTIDE SEQUENCE</scope>
    <source>
        <strain evidence="3">CGMCC 1.12187</strain>
    </source>
</reference>
<feature type="region of interest" description="Disordered" evidence="1">
    <location>
        <begin position="1"/>
        <end position="20"/>
    </location>
</feature>
<protein>
    <recommendedName>
        <fullName evidence="2">HTH marR-type domain-containing protein</fullName>
    </recommendedName>
</protein>
<dbReference type="SUPFAM" id="SSF46785">
    <property type="entry name" value="Winged helix' DNA-binding domain"/>
    <property type="match status" value="1"/>
</dbReference>
<keyword evidence="4" id="KW-1185">Reference proteome</keyword>
<comment type="caution">
    <text evidence="3">The sequence shown here is derived from an EMBL/GenBank/DDBJ whole genome shotgun (WGS) entry which is preliminary data.</text>
</comment>
<dbReference type="GO" id="GO:0006950">
    <property type="term" value="P:response to stress"/>
    <property type="evidence" value="ECO:0007669"/>
    <property type="project" value="TreeGrafter"/>
</dbReference>
<evidence type="ECO:0000313" key="4">
    <source>
        <dbReference type="Proteomes" id="UP000638848"/>
    </source>
</evidence>
<evidence type="ECO:0000259" key="2">
    <source>
        <dbReference type="PROSITE" id="PS50995"/>
    </source>
</evidence>
<dbReference type="InterPro" id="IPR039422">
    <property type="entry name" value="MarR/SlyA-like"/>
</dbReference>
<dbReference type="GO" id="GO:0003700">
    <property type="term" value="F:DNA-binding transcription factor activity"/>
    <property type="evidence" value="ECO:0007669"/>
    <property type="project" value="InterPro"/>
</dbReference>
<dbReference type="PANTHER" id="PTHR33164:SF89">
    <property type="entry name" value="MARR FAMILY REGULATORY PROTEIN"/>
    <property type="match status" value="1"/>
</dbReference>
<feature type="compositionally biased region" description="Low complexity" evidence="1">
    <location>
        <begin position="164"/>
        <end position="181"/>
    </location>
</feature>
<dbReference type="InterPro" id="IPR036390">
    <property type="entry name" value="WH_DNA-bd_sf"/>
</dbReference>
<dbReference type="Proteomes" id="UP000638848">
    <property type="component" value="Unassembled WGS sequence"/>
</dbReference>
<accession>A0A917GNR1</accession>
<dbReference type="InterPro" id="IPR000835">
    <property type="entry name" value="HTH_MarR-typ"/>
</dbReference>
<name>A0A917GNR1_9MICC</name>
<dbReference type="Gene3D" id="1.10.10.10">
    <property type="entry name" value="Winged helix-like DNA-binding domain superfamily/Winged helix DNA-binding domain"/>
    <property type="match status" value="1"/>
</dbReference>
<dbReference type="InterPro" id="IPR036388">
    <property type="entry name" value="WH-like_DNA-bd_sf"/>
</dbReference>
<feature type="region of interest" description="Disordered" evidence="1">
    <location>
        <begin position="164"/>
        <end position="214"/>
    </location>
</feature>
<feature type="compositionally biased region" description="Low complexity" evidence="1">
    <location>
        <begin position="10"/>
        <end position="19"/>
    </location>
</feature>
<proteinExistence type="predicted"/>
<feature type="domain" description="HTH marR-type" evidence="2">
    <location>
        <begin position="26"/>
        <end position="162"/>
    </location>
</feature>
<evidence type="ECO:0000256" key="1">
    <source>
        <dbReference type="SAM" id="MobiDB-lite"/>
    </source>
</evidence>
<dbReference type="Pfam" id="PF12802">
    <property type="entry name" value="MarR_2"/>
    <property type="match status" value="1"/>
</dbReference>
<dbReference type="EMBL" id="BMEQ01000005">
    <property type="protein sequence ID" value="GGG52866.1"/>
    <property type="molecule type" value="Genomic_DNA"/>
</dbReference>
<evidence type="ECO:0000313" key="3">
    <source>
        <dbReference type="EMBL" id="GGG52866.1"/>
    </source>
</evidence>
<dbReference type="PANTHER" id="PTHR33164">
    <property type="entry name" value="TRANSCRIPTIONAL REGULATOR, MARR FAMILY"/>
    <property type="match status" value="1"/>
</dbReference>
<dbReference type="AlphaFoldDB" id="A0A917GNR1"/>